<keyword evidence="4" id="KW-1185">Reference proteome</keyword>
<name>A0A7W9IM20_9ACTN</name>
<gene>
    <name evidence="3" type="ORF">F4562_006295</name>
</gene>
<dbReference type="GO" id="GO:0008198">
    <property type="term" value="F:ferrous iron binding"/>
    <property type="evidence" value="ECO:0007669"/>
    <property type="project" value="InterPro"/>
</dbReference>
<dbReference type="PANTHER" id="PTHR30096">
    <property type="entry name" value="4,5-DOPA DIOXYGENASE EXTRADIOL-LIKE PROTEIN"/>
    <property type="match status" value="1"/>
</dbReference>
<dbReference type="Pfam" id="PF02900">
    <property type="entry name" value="LigB"/>
    <property type="match status" value="1"/>
</dbReference>
<dbReference type="PANTHER" id="PTHR30096:SF9">
    <property type="entry name" value="4-HYDROXYPHENYLACETATE CATABOLISM PROTEIN"/>
    <property type="match status" value="1"/>
</dbReference>
<evidence type="ECO:0000313" key="4">
    <source>
        <dbReference type="Proteomes" id="UP000540685"/>
    </source>
</evidence>
<dbReference type="InterPro" id="IPR011984">
    <property type="entry name" value="HPCD"/>
</dbReference>
<keyword evidence="1 3" id="KW-0560">Oxidoreductase</keyword>
<dbReference type="EMBL" id="JACHMP010000001">
    <property type="protein sequence ID" value="MBB5823233.1"/>
    <property type="molecule type" value="Genomic_DNA"/>
</dbReference>
<protein>
    <submittedName>
        <fullName evidence="3">3,4-dihydroxyphenylacetate 2,3-dioxygenase</fullName>
        <ecNumber evidence="3">1.13.11.15</ecNumber>
    </submittedName>
</protein>
<comment type="caution">
    <text evidence="3">The sequence shown here is derived from an EMBL/GenBank/DDBJ whole genome shotgun (WGS) entry which is preliminary data.</text>
</comment>
<evidence type="ECO:0000259" key="2">
    <source>
        <dbReference type="Pfam" id="PF02900"/>
    </source>
</evidence>
<accession>A0A7W9IM20</accession>
<sequence length="281" mass="30780">MGSIVLAAKITHVPSIWLSLQTGTKHEGIRQNAVDGLTELGRRARERGADTFLVMDVHWQNNAGFHLNARERIAGSYASHELPHFISGLGYDYRGAPDLAGLAAAEIRASGLKALAHDVPDLGFEYGTLVPMHLMNPGGDLAVLSMGVNIYSSLEEQREVGRALRRAIEASDRRVALLASGSLSHEFPSNAISETKLNAHTNEFNRQVDLRVLELWREGRMTEFLAMLPEYARRCHGEAGMGDTIMLFGALGWEDYRGRGELVGDFFSSTGTGQANVDFSL</sequence>
<dbReference type="EC" id="1.13.11.15" evidence="3"/>
<keyword evidence="3" id="KW-0223">Dioxygenase</keyword>
<dbReference type="NCBIfam" id="TIGR02298">
    <property type="entry name" value="HpaD_Fe"/>
    <property type="match status" value="1"/>
</dbReference>
<dbReference type="GO" id="GO:0008687">
    <property type="term" value="F:3,4-dihydroxyphenylacetate 2,3-dioxygenase activity"/>
    <property type="evidence" value="ECO:0007669"/>
    <property type="project" value="UniProtKB-EC"/>
</dbReference>
<feature type="domain" description="Extradiol ring-cleavage dioxygenase class III enzyme subunit B" evidence="2">
    <location>
        <begin position="7"/>
        <end position="279"/>
    </location>
</feature>
<organism evidence="3 4">
    <name type="scientific">Streptosporangium becharense</name>
    <dbReference type="NCBI Taxonomy" id="1816182"/>
    <lineage>
        <taxon>Bacteria</taxon>
        <taxon>Bacillati</taxon>
        <taxon>Actinomycetota</taxon>
        <taxon>Actinomycetes</taxon>
        <taxon>Streptosporangiales</taxon>
        <taxon>Streptosporangiaceae</taxon>
        <taxon>Streptosporangium</taxon>
    </lineage>
</organism>
<dbReference type="CDD" id="cd07370">
    <property type="entry name" value="HPCD"/>
    <property type="match status" value="1"/>
</dbReference>
<proteinExistence type="predicted"/>
<dbReference type="InterPro" id="IPR004183">
    <property type="entry name" value="Xdiol_dOase_suB"/>
</dbReference>
<dbReference type="Gene3D" id="3.40.830.10">
    <property type="entry name" value="LigB-like"/>
    <property type="match status" value="1"/>
</dbReference>
<dbReference type="AlphaFoldDB" id="A0A7W9IM20"/>
<evidence type="ECO:0000256" key="1">
    <source>
        <dbReference type="ARBA" id="ARBA00023002"/>
    </source>
</evidence>
<reference evidence="3 4" key="1">
    <citation type="submission" date="2020-08" db="EMBL/GenBank/DDBJ databases">
        <title>Sequencing the genomes of 1000 actinobacteria strains.</title>
        <authorList>
            <person name="Klenk H.-P."/>
        </authorList>
    </citation>
    <scope>NUCLEOTIDE SEQUENCE [LARGE SCALE GENOMIC DNA]</scope>
    <source>
        <strain evidence="3 4">DSM 46887</strain>
    </source>
</reference>
<dbReference type="Proteomes" id="UP000540685">
    <property type="component" value="Unassembled WGS sequence"/>
</dbReference>
<dbReference type="SUPFAM" id="SSF53213">
    <property type="entry name" value="LigB-like"/>
    <property type="match status" value="1"/>
</dbReference>
<dbReference type="RefSeq" id="WP_184540261.1">
    <property type="nucleotide sequence ID" value="NZ_JACHMP010000001.1"/>
</dbReference>
<evidence type="ECO:0000313" key="3">
    <source>
        <dbReference type="EMBL" id="MBB5823233.1"/>
    </source>
</evidence>